<keyword evidence="3" id="KW-1185">Reference proteome</keyword>
<reference evidence="2" key="1">
    <citation type="submission" date="2021-11" db="EMBL/GenBank/DDBJ databases">
        <authorList>
            <person name="Schell T."/>
        </authorList>
    </citation>
    <scope>NUCLEOTIDE SEQUENCE</scope>
    <source>
        <strain evidence="2">M5</strain>
    </source>
</reference>
<evidence type="ECO:0000313" key="2">
    <source>
        <dbReference type="EMBL" id="CAH0103939.1"/>
    </source>
</evidence>
<evidence type="ECO:0000256" key="1">
    <source>
        <dbReference type="SAM" id="Phobius"/>
    </source>
</evidence>
<comment type="caution">
    <text evidence="2">The sequence shown here is derived from an EMBL/GenBank/DDBJ whole genome shotgun (WGS) entry which is preliminary data.</text>
</comment>
<feature type="transmembrane region" description="Helical" evidence="1">
    <location>
        <begin position="6"/>
        <end position="24"/>
    </location>
</feature>
<keyword evidence="1" id="KW-0812">Transmembrane</keyword>
<evidence type="ECO:0000313" key="3">
    <source>
        <dbReference type="Proteomes" id="UP000789390"/>
    </source>
</evidence>
<organism evidence="2 3">
    <name type="scientific">Daphnia galeata</name>
    <dbReference type="NCBI Taxonomy" id="27404"/>
    <lineage>
        <taxon>Eukaryota</taxon>
        <taxon>Metazoa</taxon>
        <taxon>Ecdysozoa</taxon>
        <taxon>Arthropoda</taxon>
        <taxon>Crustacea</taxon>
        <taxon>Branchiopoda</taxon>
        <taxon>Diplostraca</taxon>
        <taxon>Cladocera</taxon>
        <taxon>Anomopoda</taxon>
        <taxon>Daphniidae</taxon>
        <taxon>Daphnia</taxon>
    </lineage>
</organism>
<name>A0A8J2WEA5_9CRUS</name>
<dbReference type="AlphaFoldDB" id="A0A8J2WEA5"/>
<dbReference type="OrthoDB" id="6370378at2759"/>
<proteinExistence type="predicted"/>
<dbReference type="EMBL" id="CAKKLH010000123">
    <property type="protein sequence ID" value="CAH0103939.1"/>
    <property type="molecule type" value="Genomic_DNA"/>
</dbReference>
<accession>A0A8J2WEA5</accession>
<dbReference type="Proteomes" id="UP000789390">
    <property type="component" value="Unassembled WGS sequence"/>
</dbReference>
<keyword evidence="1" id="KW-1133">Transmembrane helix</keyword>
<gene>
    <name evidence="2" type="ORF">DGAL_LOCUS6648</name>
</gene>
<sequence>MKFWPSIFLIVSAIYMVSVFARVWEYAERGQVRWASNCDFANFTFLTVDVANSRCGRECLNNWGCTHFTARLRNCTLKRNMDQINDTDTAPSLGQDCGFIAGRSNQNINPSLLLSNIKDF</sequence>
<protein>
    <recommendedName>
        <fullName evidence="4">Apple domain-containing protein</fullName>
    </recommendedName>
</protein>
<evidence type="ECO:0008006" key="4">
    <source>
        <dbReference type="Google" id="ProtNLM"/>
    </source>
</evidence>
<keyword evidence="1" id="KW-0472">Membrane</keyword>